<sequence>MSAALALRAAVRDRLQDDSVLAGLLGGTKIYDEVPREASVPYVVLAAIDSREAGASRDEGEEHRFTLNIWSDEPGMSQALSAANQVVTTLDGVNLDVAGHHVSNLRWLATEAKRAADGRHRFAALRFRAVTEPFA</sequence>
<proteinExistence type="predicted"/>
<dbReference type="InterPro" id="IPR021508">
    <property type="entry name" value="Gp17-like"/>
</dbReference>
<dbReference type="RefSeq" id="WP_319844691.1">
    <property type="nucleotide sequence ID" value="NZ_JAXAFJ010000006.1"/>
</dbReference>
<dbReference type="EMBL" id="JAXAFJ010000006">
    <property type="protein sequence ID" value="MDX6806562.1"/>
    <property type="molecule type" value="Genomic_DNA"/>
</dbReference>
<protein>
    <submittedName>
        <fullName evidence="1">DUF3168 domain-containing protein</fullName>
    </submittedName>
</protein>
<comment type="caution">
    <text evidence="1">The sequence shown here is derived from an EMBL/GenBank/DDBJ whole genome shotgun (WGS) entry which is preliminary data.</text>
</comment>
<dbReference type="Gene3D" id="3.30.2000.30">
    <property type="match status" value="1"/>
</dbReference>
<reference evidence="1 2" key="1">
    <citation type="submission" date="2023-11" db="EMBL/GenBank/DDBJ databases">
        <authorList>
            <person name="Bao R."/>
        </authorList>
    </citation>
    <scope>NUCLEOTIDE SEQUENCE [LARGE SCALE GENOMIC DNA]</scope>
    <source>
        <strain evidence="1 2">PJ23</strain>
    </source>
</reference>
<evidence type="ECO:0000313" key="2">
    <source>
        <dbReference type="Proteomes" id="UP001274321"/>
    </source>
</evidence>
<dbReference type="Proteomes" id="UP001274321">
    <property type="component" value="Unassembled WGS sequence"/>
</dbReference>
<keyword evidence="2" id="KW-1185">Reference proteome</keyword>
<dbReference type="InterPro" id="IPR053745">
    <property type="entry name" value="Viral_Tail_Comp_sf"/>
</dbReference>
<dbReference type="Pfam" id="PF11367">
    <property type="entry name" value="Tail_completion_gp17"/>
    <property type="match status" value="1"/>
</dbReference>
<gene>
    <name evidence="1" type="ORF">SCD90_10835</name>
</gene>
<name>A0ABU4RNY2_9HYPH</name>
<organism evidence="1 2">
    <name type="scientific">Terrihabitans rhizophilus</name>
    <dbReference type="NCBI Taxonomy" id="3092662"/>
    <lineage>
        <taxon>Bacteria</taxon>
        <taxon>Pseudomonadati</taxon>
        <taxon>Pseudomonadota</taxon>
        <taxon>Alphaproteobacteria</taxon>
        <taxon>Hyphomicrobiales</taxon>
        <taxon>Terrihabitans</taxon>
    </lineage>
</organism>
<accession>A0ABU4RNY2</accession>
<evidence type="ECO:0000313" key="1">
    <source>
        <dbReference type="EMBL" id="MDX6806562.1"/>
    </source>
</evidence>